<feature type="compositionally biased region" description="Low complexity" evidence="4">
    <location>
        <begin position="704"/>
        <end position="718"/>
    </location>
</feature>
<feature type="compositionally biased region" description="Basic and acidic residues" evidence="4">
    <location>
        <begin position="679"/>
        <end position="689"/>
    </location>
</feature>
<keyword evidence="3" id="KW-0067">ATP-binding</keyword>
<dbReference type="Pfam" id="PF00004">
    <property type="entry name" value="AAA"/>
    <property type="match status" value="1"/>
</dbReference>
<dbReference type="PANTHER" id="PTHR23389:SF3">
    <property type="entry name" value="CHROMOSOME TRANSMISSION FIDELITY PROTEIN 18 HOMOLOG"/>
    <property type="match status" value="1"/>
</dbReference>
<feature type="region of interest" description="Disordered" evidence="4">
    <location>
        <begin position="279"/>
        <end position="302"/>
    </location>
</feature>
<dbReference type="InterPro" id="IPR003593">
    <property type="entry name" value="AAA+_ATPase"/>
</dbReference>
<proteinExistence type="predicted"/>
<evidence type="ECO:0000256" key="3">
    <source>
        <dbReference type="ARBA" id="ARBA00022840"/>
    </source>
</evidence>
<feature type="domain" description="AAA+ ATPase" evidence="5">
    <location>
        <begin position="184"/>
        <end position="339"/>
    </location>
</feature>
<reference evidence="6 7" key="2">
    <citation type="submission" date="2019-11" db="EMBL/GenBank/DDBJ databases">
        <authorList>
            <person name="Lu H."/>
        </authorList>
    </citation>
    <scope>NUCLEOTIDE SEQUENCE [LARGE SCALE GENOMIC DNA]</scope>
    <source>
        <strain evidence="6 7">FIM1</strain>
    </source>
</reference>
<evidence type="ECO:0000313" key="7">
    <source>
        <dbReference type="Proteomes" id="UP000422736"/>
    </source>
</evidence>
<feature type="compositionally biased region" description="Low complexity" evidence="4">
    <location>
        <begin position="159"/>
        <end position="171"/>
    </location>
</feature>
<accession>A0ABX6ES51</accession>
<dbReference type="Gene3D" id="1.10.8.60">
    <property type="match status" value="1"/>
</dbReference>
<dbReference type="InterPro" id="IPR003959">
    <property type="entry name" value="ATPase_AAA_core"/>
</dbReference>
<dbReference type="InterPro" id="IPR047854">
    <property type="entry name" value="RFC_lid"/>
</dbReference>
<keyword evidence="2" id="KW-0547">Nucleotide-binding</keyword>
<dbReference type="CDD" id="cd00009">
    <property type="entry name" value="AAA"/>
    <property type="match status" value="1"/>
</dbReference>
<feature type="region of interest" description="Disordered" evidence="4">
    <location>
        <begin position="155"/>
        <end position="178"/>
    </location>
</feature>
<sequence length="772" mass="85265">MPAPLPTFTARASDSVLQVHEFDPSAKRFVSASGQTVSLRKRKPAHAALVEGQTTWTSDESYGVNVNTLLDRIEGGTPLERPADTPANESSGLANGKASGKASASANASANGTLWTEKWRPHKFLDLVGNEHTNRRILAWLRQWAPTVFDEPLPDALPNASGNGNGNASGADDTTPMDPLGRPTKRILLIHGPPGVGKTSVSHVVARQAGYSVVEINASDERAGERVRLKVQNALFNHTFNSKPVCLVADEIDGSVENGFIRVLLDIIKSDSNATKEMVLGGGGRARGKARARGKSQGKNKNKNQLLTRPIVAICNNLYAPALEKLRPHCEIIAFRKPSETALLERLELVCKTERVPVSKAYLKDLAVLSQGDVRNCLNNLQFRARATTSTGTTSSGPDDGKDIAISWYRICNSVFRKNPHMEPEVQLSHLLKDVETSGNHERVVEGCWTMYPETRYSDHGVSKPARISDWLFFHDRMFQSLFEHNGELVRYCSFTPLQFFVLFADNANKEGTNNNNGRSRDGGTTTTSPGGVTSLFELREAERACMNLLDVVRSRLSVHSQVYTTKRSLLGETLPAVEDLISVDLSRIRDVPTRQRCVDTVLPLFHDFRLRIQEQTQGSINSSSSYTHLLVVDPPLDELVLMDEKRRRDVVTKKPAALKFSLAKLEEERIKKRALKAVADEKREQSEQKRRRMEAGTSGGATGTTTGTSTSTSTSTGNFMEQYNSIKKREVTPEAKDTASESRIWVKYKEGFSNAVRKNVTWSQLWEGPGS</sequence>
<feature type="region of interest" description="Disordered" evidence="4">
    <location>
        <begin position="512"/>
        <end position="533"/>
    </location>
</feature>
<evidence type="ECO:0000256" key="4">
    <source>
        <dbReference type="SAM" id="MobiDB-lite"/>
    </source>
</evidence>
<evidence type="ECO:0000259" key="5">
    <source>
        <dbReference type="SMART" id="SM00382"/>
    </source>
</evidence>
<dbReference type="Proteomes" id="UP000422736">
    <property type="component" value="Chromosome 3"/>
</dbReference>
<dbReference type="CDD" id="cd18140">
    <property type="entry name" value="HLD_clamp_RFC"/>
    <property type="match status" value="1"/>
</dbReference>
<feature type="region of interest" description="Disordered" evidence="4">
    <location>
        <begin position="678"/>
        <end position="741"/>
    </location>
</feature>
<dbReference type="SMART" id="SM00382">
    <property type="entry name" value="AAA"/>
    <property type="match status" value="1"/>
</dbReference>
<evidence type="ECO:0000256" key="1">
    <source>
        <dbReference type="ARBA" id="ARBA00022705"/>
    </source>
</evidence>
<feature type="compositionally biased region" description="Basic and acidic residues" evidence="4">
    <location>
        <begin position="728"/>
        <end position="741"/>
    </location>
</feature>
<keyword evidence="1" id="KW-0235">DNA replication</keyword>
<dbReference type="SUPFAM" id="SSF52540">
    <property type="entry name" value="P-loop containing nucleoside triphosphate hydrolases"/>
    <property type="match status" value="1"/>
</dbReference>
<evidence type="ECO:0000256" key="2">
    <source>
        <dbReference type="ARBA" id="ARBA00022741"/>
    </source>
</evidence>
<evidence type="ECO:0000313" key="6">
    <source>
        <dbReference type="EMBL" id="QGN15071.1"/>
    </source>
</evidence>
<gene>
    <name evidence="6" type="primary">CTF18</name>
    <name evidence="6" type="ORF">FIM1_1756</name>
</gene>
<dbReference type="Gene3D" id="3.40.50.300">
    <property type="entry name" value="P-loop containing nucleotide triphosphate hydrolases"/>
    <property type="match status" value="1"/>
</dbReference>
<reference evidence="6 7" key="1">
    <citation type="submission" date="2016-03" db="EMBL/GenBank/DDBJ databases">
        <title>How can Kluyveromyces marxianus grow so fast - potential evolutionary course in Saccharomyces Complex revealed by comparative genomics.</title>
        <authorList>
            <person name="Mo W."/>
            <person name="Lu W."/>
            <person name="Yang X."/>
            <person name="Qi J."/>
            <person name="Lv H."/>
        </authorList>
    </citation>
    <scope>NUCLEOTIDE SEQUENCE [LARGE SCALE GENOMIC DNA]</scope>
    <source>
        <strain evidence="6 7">FIM1</strain>
    </source>
</reference>
<feature type="compositionally biased region" description="Basic residues" evidence="4">
    <location>
        <begin position="286"/>
        <end position="302"/>
    </location>
</feature>
<dbReference type="PANTHER" id="PTHR23389">
    <property type="entry name" value="CHROMOSOME TRANSMISSION FIDELITY FACTOR 18"/>
    <property type="match status" value="1"/>
</dbReference>
<name>A0ABX6ES51_KLUMA</name>
<keyword evidence="7" id="KW-1185">Reference proteome</keyword>
<feature type="compositionally biased region" description="Low complexity" evidence="4">
    <location>
        <begin position="90"/>
        <end position="105"/>
    </location>
</feature>
<organism evidence="6 7">
    <name type="scientific">Kluyveromyces marxianus</name>
    <name type="common">Yeast</name>
    <name type="synonym">Candida kefyr</name>
    <dbReference type="NCBI Taxonomy" id="4911"/>
    <lineage>
        <taxon>Eukaryota</taxon>
        <taxon>Fungi</taxon>
        <taxon>Dikarya</taxon>
        <taxon>Ascomycota</taxon>
        <taxon>Saccharomycotina</taxon>
        <taxon>Saccharomycetes</taxon>
        <taxon>Saccharomycetales</taxon>
        <taxon>Saccharomycetaceae</taxon>
        <taxon>Kluyveromyces</taxon>
    </lineage>
</organism>
<dbReference type="InterPro" id="IPR027417">
    <property type="entry name" value="P-loop_NTPase"/>
</dbReference>
<protein>
    <submittedName>
        <fullName evidence="6">Chromosome transmission fidelity protein 18</fullName>
    </submittedName>
</protein>
<dbReference type="EMBL" id="CP015056">
    <property type="protein sequence ID" value="QGN15071.1"/>
    <property type="molecule type" value="Genomic_DNA"/>
</dbReference>
<feature type="region of interest" description="Disordered" evidence="4">
    <location>
        <begin position="75"/>
        <end position="105"/>
    </location>
</feature>